<dbReference type="OrthoDB" id="6159649at2759"/>
<keyword evidence="2" id="KW-0328">Glycosyltransferase</keyword>
<dbReference type="Pfam" id="PF01661">
    <property type="entry name" value="Macro"/>
    <property type="match status" value="1"/>
</dbReference>
<dbReference type="InterPro" id="IPR043472">
    <property type="entry name" value="Macro_dom-like"/>
</dbReference>
<dbReference type="VEuPathDB" id="AmoebaDB:FDP41_004740"/>
<dbReference type="InterPro" id="IPR002589">
    <property type="entry name" value="Macro_dom"/>
</dbReference>
<proteinExistence type="predicted"/>
<dbReference type="RefSeq" id="XP_044560777.1">
    <property type="nucleotide sequence ID" value="XM_044708187.1"/>
</dbReference>
<dbReference type="Gene3D" id="3.40.220.10">
    <property type="entry name" value="Leucine Aminopeptidase, subunit E, domain 1"/>
    <property type="match status" value="1"/>
</dbReference>
<evidence type="ECO:0000256" key="1">
    <source>
        <dbReference type="ARBA" id="ARBA00004123"/>
    </source>
</evidence>
<dbReference type="GO" id="GO:0005737">
    <property type="term" value="C:cytoplasm"/>
    <property type="evidence" value="ECO:0007669"/>
    <property type="project" value="TreeGrafter"/>
</dbReference>
<evidence type="ECO:0000256" key="2">
    <source>
        <dbReference type="ARBA" id="ARBA00022676"/>
    </source>
</evidence>
<dbReference type="InterPro" id="IPR052056">
    <property type="entry name" value="Mono-ARTD/PARP"/>
</dbReference>
<dbReference type="GO" id="GO:0003714">
    <property type="term" value="F:transcription corepressor activity"/>
    <property type="evidence" value="ECO:0007669"/>
    <property type="project" value="TreeGrafter"/>
</dbReference>
<gene>
    <name evidence="8" type="ORF">FDP41_004740</name>
</gene>
<keyword evidence="6" id="KW-0812">Transmembrane</keyword>
<evidence type="ECO:0000313" key="9">
    <source>
        <dbReference type="Proteomes" id="UP000444721"/>
    </source>
</evidence>
<dbReference type="Proteomes" id="UP000444721">
    <property type="component" value="Unassembled WGS sequence"/>
</dbReference>
<evidence type="ECO:0000256" key="5">
    <source>
        <dbReference type="ARBA" id="ARBA00023242"/>
    </source>
</evidence>
<accession>A0A6A5BPP0</accession>
<keyword evidence="6" id="KW-0472">Membrane</keyword>
<name>A0A6A5BPP0_NAEFO</name>
<keyword evidence="4" id="KW-0520">NAD</keyword>
<feature type="transmembrane region" description="Helical" evidence="6">
    <location>
        <begin position="162"/>
        <end position="181"/>
    </location>
</feature>
<comment type="caution">
    <text evidence="8">The sequence shown here is derived from an EMBL/GenBank/DDBJ whole genome shotgun (WGS) entry which is preliminary data.</text>
</comment>
<dbReference type="PROSITE" id="PS51154">
    <property type="entry name" value="MACRO"/>
    <property type="match status" value="1"/>
</dbReference>
<dbReference type="GO" id="GO:0010629">
    <property type="term" value="P:negative regulation of gene expression"/>
    <property type="evidence" value="ECO:0007669"/>
    <property type="project" value="TreeGrafter"/>
</dbReference>
<dbReference type="AlphaFoldDB" id="A0A6A5BPP0"/>
<evidence type="ECO:0000313" key="8">
    <source>
        <dbReference type="EMBL" id="KAF0976064.1"/>
    </source>
</evidence>
<dbReference type="VEuPathDB" id="AmoebaDB:NfTy_084960"/>
<dbReference type="GO" id="GO:0016757">
    <property type="term" value="F:glycosyltransferase activity"/>
    <property type="evidence" value="ECO:0007669"/>
    <property type="project" value="UniProtKB-KW"/>
</dbReference>
<keyword evidence="9" id="KW-1185">Reference proteome</keyword>
<evidence type="ECO:0000256" key="6">
    <source>
        <dbReference type="SAM" id="Phobius"/>
    </source>
</evidence>
<organism evidence="8 9">
    <name type="scientific">Naegleria fowleri</name>
    <name type="common">Brain eating amoeba</name>
    <dbReference type="NCBI Taxonomy" id="5763"/>
    <lineage>
        <taxon>Eukaryota</taxon>
        <taxon>Discoba</taxon>
        <taxon>Heterolobosea</taxon>
        <taxon>Tetramitia</taxon>
        <taxon>Eutetramitia</taxon>
        <taxon>Vahlkampfiidae</taxon>
        <taxon>Naegleria</taxon>
    </lineage>
</organism>
<dbReference type="GeneID" id="68111958"/>
<sequence>MLQPHRKGTLLRKFSSSLGKQVLLGINGLLKQQQRRNVLLLNGITQQASFHRILRNNNSSTTHHDGPFNLKEETNHAIQRVLRSSVFSGFNAIERNFHYSVGKQDSRFTLTNYSDNDPDFEKPTFSGKVSKNYVPFHARPGGIPPELLAARKHQKEENPTGIMAKTVGLTVLVVFILYQIASIQFVQTTMKEEVLRKTAVVFRRRIMELQVTKGAIENQAVDAIIIPSDDKLSNNQGVSERVANVAGRNYSVECATVLQKNQGSLKPEQALATSNGGVDATLMCKNVIHVLPPTWSGGRKKEALQLERTILAALAKADEVEAKTVSMYMLNDSNFPKRRAAEITIDAVLKYAYERDVGQNTPSTLQIVKFVNDDEEFNEQLLAVWDKKKTKGQLV</sequence>
<evidence type="ECO:0000256" key="4">
    <source>
        <dbReference type="ARBA" id="ARBA00023027"/>
    </source>
</evidence>
<feature type="domain" description="Macro" evidence="7">
    <location>
        <begin position="196"/>
        <end position="386"/>
    </location>
</feature>
<comment type="subcellular location">
    <subcellularLocation>
        <location evidence="1">Nucleus</location>
    </subcellularLocation>
</comment>
<dbReference type="PANTHER" id="PTHR14453">
    <property type="entry name" value="PARP/ZINC FINGER CCCH TYPE DOMAIN CONTAINING PROTEIN"/>
    <property type="match status" value="1"/>
</dbReference>
<reference evidence="8 9" key="1">
    <citation type="journal article" date="2019" name="Sci. Rep.">
        <title>Nanopore sequencing improves the draft genome of the human pathogenic amoeba Naegleria fowleri.</title>
        <authorList>
            <person name="Liechti N."/>
            <person name="Schurch N."/>
            <person name="Bruggmann R."/>
            <person name="Wittwer M."/>
        </authorList>
    </citation>
    <scope>NUCLEOTIDE SEQUENCE [LARGE SCALE GENOMIC DNA]</scope>
    <source>
        <strain evidence="8 9">ATCC 30894</strain>
    </source>
</reference>
<dbReference type="SUPFAM" id="SSF52949">
    <property type="entry name" value="Macro domain-like"/>
    <property type="match status" value="1"/>
</dbReference>
<dbReference type="GO" id="GO:0005634">
    <property type="term" value="C:nucleus"/>
    <property type="evidence" value="ECO:0007669"/>
    <property type="project" value="UniProtKB-SubCell"/>
</dbReference>
<keyword evidence="5" id="KW-0539">Nucleus</keyword>
<dbReference type="PANTHER" id="PTHR14453:SF67">
    <property type="entry name" value="POLY [ADP-RIBOSE] POLYMERASE"/>
    <property type="match status" value="1"/>
</dbReference>
<protein>
    <recommendedName>
        <fullName evidence="7">Macro domain-containing protein</fullName>
    </recommendedName>
</protein>
<evidence type="ECO:0000259" key="7">
    <source>
        <dbReference type="PROSITE" id="PS51154"/>
    </source>
</evidence>
<keyword evidence="3" id="KW-0808">Transferase</keyword>
<dbReference type="VEuPathDB" id="AmoebaDB:NF0128210"/>
<keyword evidence="6" id="KW-1133">Transmembrane helix</keyword>
<evidence type="ECO:0000256" key="3">
    <source>
        <dbReference type="ARBA" id="ARBA00022679"/>
    </source>
</evidence>
<dbReference type="EMBL" id="VFQX01000041">
    <property type="protein sequence ID" value="KAF0976064.1"/>
    <property type="molecule type" value="Genomic_DNA"/>
</dbReference>